<accession>A0AB33C2V0</accession>
<organism evidence="1 2">
    <name type="scientific">Microcystis aeruginosa PCC 7806SL</name>
    <dbReference type="NCBI Taxonomy" id="1903187"/>
    <lineage>
        <taxon>Bacteria</taxon>
        <taxon>Bacillati</taxon>
        <taxon>Cyanobacteriota</taxon>
        <taxon>Cyanophyceae</taxon>
        <taxon>Oscillatoriophycideae</taxon>
        <taxon>Chroococcales</taxon>
        <taxon>Microcystaceae</taxon>
        <taxon>Microcystis</taxon>
    </lineage>
</organism>
<reference evidence="1 2" key="1">
    <citation type="journal article" date="2018" name="Harmful Algae">
        <title>The highly heterogeneous methylated genomes and diverse restriction-modification systems of bloom-forming Microcystis.</title>
        <authorList>
            <person name="Zhao L."/>
            <person name="Song Y."/>
            <person name="Li L."/>
            <person name="Gan N."/>
            <person name="Brand J.J."/>
            <person name="Song L."/>
        </authorList>
    </citation>
    <scope>NUCLEOTIDE SEQUENCE [LARGE SCALE GENOMIC DNA]</scope>
    <source>
        <strain evidence="1 2">PCC 7806SL</strain>
    </source>
</reference>
<gene>
    <name evidence="1" type="ORF">BH695_3572</name>
</gene>
<dbReference type="AlphaFoldDB" id="A0AB33C2V0"/>
<evidence type="ECO:0000313" key="2">
    <source>
        <dbReference type="Proteomes" id="UP000192439"/>
    </source>
</evidence>
<protein>
    <submittedName>
        <fullName evidence="1">Uncharacterized protein</fullName>
    </submittedName>
</protein>
<proteinExistence type="predicted"/>
<name>A0AB33C2V0_MICA7</name>
<keyword evidence="2" id="KW-1185">Reference proteome</keyword>
<evidence type="ECO:0000313" key="1">
    <source>
        <dbReference type="EMBL" id="ARI82851.1"/>
    </source>
</evidence>
<dbReference type="Proteomes" id="UP000192439">
    <property type="component" value="Chromosome"/>
</dbReference>
<dbReference type="EMBL" id="CP020771">
    <property type="protein sequence ID" value="ARI82851.1"/>
    <property type="molecule type" value="Genomic_DNA"/>
</dbReference>
<sequence length="53" mass="6021">MTSTPRIVLGKTPHPTPHEKLFGQTLIIAPPIAIIAPCERRIINNFFSKRQNR</sequence>